<protein>
    <submittedName>
        <fullName evidence="1">Uncharacterized protein</fullName>
    </submittedName>
</protein>
<keyword evidence="2" id="KW-1185">Reference proteome</keyword>
<evidence type="ECO:0000313" key="1">
    <source>
        <dbReference type="EMBL" id="AGY56391.1"/>
    </source>
</evidence>
<organism evidence="1 2">
    <name type="scientific">Gloeobacter kilaueensis (strain ATCC BAA-2537 / CCAP 1431/1 / ULC 316 / JS1)</name>
    <dbReference type="NCBI Taxonomy" id="1183438"/>
    <lineage>
        <taxon>Bacteria</taxon>
        <taxon>Bacillati</taxon>
        <taxon>Cyanobacteriota</taxon>
        <taxon>Cyanophyceae</taxon>
        <taxon>Gloeobacterales</taxon>
        <taxon>Gloeobacteraceae</taxon>
        <taxon>Gloeobacter</taxon>
    </lineage>
</organism>
<name>U5QC21_GLOK1</name>
<gene>
    <name evidence="1" type="ORF">GKIL_0144</name>
</gene>
<dbReference type="InterPro" id="IPR036390">
    <property type="entry name" value="WH_DNA-bd_sf"/>
</dbReference>
<dbReference type="KEGG" id="glj:GKIL_0144"/>
<dbReference type="HOGENOM" id="CLU_1426151_0_0_3"/>
<evidence type="ECO:0000313" key="2">
    <source>
        <dbReference type="Proteomes" id="UP000017396"/>
    </source>
</evidence>
<reference evidence="1 2" key="1">
    <citation type="journal article" date="2013" name="PLoS ONE">
        <title>Cultivation and Complete Genome Sequencing of Gloeobacter kilaueensis sp. nov., from a Lava Cave in Kilauea Caldera, Hawai'i.</title>
        <authorList>
            <person name="Saw J.H."/>
            <person name="Schatz M."/>
            <person name="Brown M.V."/>
            <person name="Kunkel D.D."/>
            <person name="Foster J.S."/>
            <person name="Shick H."/>
            <person name="Christensen S."/>
            <person name="Hou S."/>
            <person name="Wan X."/>
            <person name="Donachie S.P."/>
        </authorList>
    </citation>
    <scope>NUCLEOTIDE SEQUENCE [LARGE SCALE GENOMIC DNA]</scope>
    <source>
        <strain evidence="2">JS</strain>
    </source>
</reference>
<proteinExistence type="predicted"/>
<dbReference type="SUPFAM" id="SSF46785">
    <property type="entry name" value="Winged helix' DNA-binding domain"/>
    <property type="match status" value="1"/>
</dbReference>
<sequence length="190" mass="21120">MSFSARDLAASSSRSPSFALRPLQRIASAARYDPKLACLDLIESRGSCTLDQLVKVLQLPRKHVFDHLSYLLASSYLARTSAGVYYLVPQNDAQGVLNCLRGRRATLLEIALECNFERSDRLGPDLDAAKAVLDWLIFLNKVQLKEGEFFLVFQDGDGPAGSENDLLSSQPFYLEEEAEAEAKADTPYRQ</sequence>
<dbReference type="STRING" id="1183438.GKIL_0144"/>
<accession>U5QC21</accession>
<dbReference type="AlphaFoldDB" id="U5QC21"/>
<dbReference type="EMBL" id="CP003587">
    <property type="protein sequence ID" value="AGY56391.1"/>
    <property type="molecule type" value="Genomic_DNA"/>
</dbReference>
<dbReference type="Proteomes" id="UP000017396">
    <property type="component" value="Chromosome"/>
</dbReference>
<dbReference type="RefSeq" id="WP_023171390.1">
    <property type="nucleotide sequence ID" value="NC_022600.1"/>
</dbReference>